<organism evidence="2 3">
    <name type="scientific">Sphingomonas corticis</name>
    <dbReference type="NCBI Taxonomy" id="2722791"/>
    <lineage>
        <taxon>Bacteria</taxon>
        <taxon>Pseudomonadati</taxon>
        <taxon>Pseudomonadota</taxon>
        <taxon>Alphaproteobacteria</taxon>
        <taxon>Sphingomonadales</taxon>
        <taxon>Sphingomonadaceae</taxon>
        <taxon>Sphingomonas</taxon>
    </lineage>
</organism>
<protein>
    <submittedName>
        <fullName evidence="2">Uncharacterized protein</fullName>
    </submittedName>
</protein>
<comment type="caution">
    <text evidence="2">The sequence shown here is derived from an EMBL/GenBank/DDBJ whole genome shotgun (WGS) entry which is preliminary data.</text>
</comment>
<feature type="transmembrane region" description="Helical" evidence="1">
    <location>
        <begin position="297"/>
        <end position="322"/>
    </location>
</feature>
<keyword evidence="1" id="KW-0812">Transmembrane</keyword>
<evidence type="ECO:0000313" key="3">
    <source>
        <dbReference type="Proteomes" id="UP000732399"/>
    </source>
</evidence>
<evidence type="ECO:0000256" key="1">
    <source>
        <dbReference type="SAM" id="Phobius"/>
    </source>
</evidence>
<sequence length="572" mass="62969">MDAVGKVFGWLGRKGVLYLALVAAIAASTFILPWAKQFVVGRTPIQVRQRVLADAASTIAAERQAAIAAFRKNALALHRTSVSRLDEQRRTLRAERDDLAKRVVAGKPAWALAIVDQNELIAIERAKLRIKVIDQQLGAISTARAAVVSKGASLTAEADVAAQKRRVATLIPLCNRADAKVSSFEHSWRWKLRRWWDSAEHKALVAYRDKQCGAAREAIAKRNRGLQVARNKADAARRAQTAFVVAADAVGGIQQAGVELAFDAERARVELSGSLPERLRAWSEQWQLPWLLRTAAIALAFIIVTPFLIRLFCFFVLAPLAIRRAAIRLRMPDGRGVAIAPAAPSATSVAVRLNPGEELLVRQDYLQTSSHAGAKGTQWFLDWTKPVTSLATGLTFLTRIRGDGEVTTVSAVRDGLAEVTTLTLPEGASCVLQPRALAAVAQPIRRRLRITRHWRLGSLNAWLTLQLRYLVFHGPARLVLKGGRGVRVERAEQGRVFGQDQLVGFSADLAYAVTRTETFWPYFFGREQLLKDRVMAGEGVLIVEEAPLTVRRGEVRRGIEGMIDAGMKVFGM</sequence>
<dbReference type="InterPro" id="IPR016031">
    <property type="entry name" value="Trp_RNA-bd_attenuator-like_dom"/>
</dbReference>
<gene>
    <name evidence="2" type="ORF">HBH26_17475</name>
</gene>
<keyword evidence="1" id="KW-1133">Transmembrane helix</keyword>
<proteinExistence type="predicted"/>
<reference evidence="2 3" key="1">
    <citation type="submission" date="2020-03" db="EMBL/GenBank/DDBJ databases">
        <authorList>
            <person name="Wang L."/>
            <person name="He N."/>
            <person name="Li Y."/>
            <person name="Fang Y."/>
            <person name="Zhang F."/>
        </authorList>
    </citation>
    <scope>NUCLEOTIDE SEQUENCE [LARGE SCALE GENOMIC DNA]</scope>
    <source>
        <strain evidence="2 3">36D10-4-7</strain>
    </source>
</reference>
<keyword evidence="3" id="KW-1185">Reference proteome</keyword>
<dbReference type="SUPFAM" id="SSF51219">
    <property type="entry name" value="TRAP-like"/>
    <property type="match status" value="1"/>
</dbReference>
<feature type="transmembrane region" description="Helical" evidence="1">
    <location>
        <begin position="16"/>
        <end position="35"/>
    </location>
</feature>
<accession>A0ABX1CUR4</accession>
<evidence type="ECO:0000313" key="2">
    <source>
        <dbReference type="EMBL" id="NJR80373.1"/>
    </source>
</evidence>
<name>A0ABX1CUR4_9SPHN</name>
<dbReference type="Proteomes" id="UP000732399">
    <property type="component" value="Unassembled WGS sequence"/>
</dbReference>
<keyword evidence="1" id="KW-0472">Membrane</keyword>
<dbReference type="RefSeq" id="WP_168135929.1">
    <property type="nucleotide sequence ID" value="NZ_JAAVJH010000016.1"/>
</dbReference>
<dbReference type="EMBL" id="JAAVJH010000016">
    <property type="protein sequence ID" value="NJR80373.1"/>
    <property type="molecule type" value="Genomic_DNA"/>
</dbReference>